<dbReference type="EMBL" id="CP011125">
    <property type="protein sequence ID" value="AKF08340.1"/>
    <property type="molecule type" value="Genomic_DNA"/>
</dbReference>
<evidence type="ECO:0000313" key="2">
    <source>
        <dbReference type="EMBL" id="AKF08340.1"/>
    </source>
</evidence>
<keyword evidence="3" id="KW-1185">Reference proteome</keyword>
<dbReference type="AlphaFoldDB" id="A0A0F6W685"/>
<organism evidence="2 3">
    <name type="scientific">Sandaracinus amylolyticus</name>
    <dbReference type="NCBI Taxonomy" id="927083"/>
    <lineage>
        <taxon>Bacteria</taxon>
        <taxon>Pseudomonadati</taxon>
        <taxon>Myxococcota</taxon>
        <taxon>Polyangia</taxon>
        <taxon>Polyangiales</taxon>
        <taxon>Sandaracinaceae</taxon>
        <taxon>Sandaracinus</taxon>
    </lineage>
</organism>
<accession>A0A0F6W685</accession>
<dbReference type="Proteomes" id="UP000034883">
    <property type="component" value="Chromosome"/>
</dbReference>
<proteinExistence type="predicted"/>
<evidence type="ECO:0000256" key="1">
    <source>
        <dbReference type="SAM" id="MobiDB-lite"/>
    </source>
</evidence>
<reference evidence="2 3" key="1">
    <citation type="submission" date="2015-03" db="EMBL/GenBank/DDBJ databases">
        <title>Genome assembly of Sandaracinus amylolyticus DSM 53668.</title>
        <authorList>
            <person name="Sharma G."/>
            <person name="Subramanian S."/>
        </authorList>
    </citation>
    <scope>NUCLEOTIDE SEQUENCE [LARGE SCALE GENOMIC DNA]</scope>
    <source>
        <strain evidence="2 3">DSM 53668</strain>
    </source>
</reference>
<gene>
    <name evidence="2" type="ORF">DB32_005489</name>
</gene>
<evidence type="ECO:0000313" key="3">
    <source>
        <dbReference type="Proteomes" id="UP000034883"/>
    </source>
</evidence>
<protein>
    <submittedName>
        <fullName evidence="2">Uncharacterized protein</fullName>
    </submittedName>
</protein>
<sequence>MAPAPLGGAMLGYRARRAQEDDDVSPLDLESPRWAELETHFGDGGEVPLAIERWLGARGRDLERDEYGELFELFLHQLSITSCAYAVVPWLVHGLAESAPELALEITPASTIRGDSRSRRPRSNPTTSGPLDTARTKQL</sequence>
<feature type="region of interest" description="Disordered" evidence="1">
    <location>
        <begin position="107"/>
        <end position="139"/>
    </location>
</feature>
<name>A0A0F6W685_9BACT</name>
<dbReference type="KEGG" id="samy:DB32_005489"/>